<name>A0ABR8Q0N7_9CLOT</name>
<dbReference type="Gene3D" id="1.10.357.140">
    <property type="entry name" value="UbiA prenyltransferase"/>
    <property type="match status" value="1"/>
</dbReference>
<accession>A0ABR8Q0N7</accession>
<keyword evidence="10" id="KW-1185">Reference proteome</keyword>
<dbReference type="RefSeq" id="WP_191748070.1">
    <property type="nucleotide sequence ID" value="NZ_JACSQZ010000005.1"/>
</dbReference>
<keyword evidence="6 8" id="KW-1133">Transmembrane helix</keyword>
<evidence type="ECO:0000256" key="5">
    <source>
        <dbReference type="ARBA" id="ARBA00022692"/>
    </source>
</evidence>
<feature type="transmembrane region" description="Helical" evidence="8">
    <location>
        <begin position="90"/>
        <end position="110"/>
    </location>
</feature>
<dbReference type="PIRSF" id="PIRSF005355">
    <property type="entry name" value="UBIAD1"/>
    <property type="match status" value="1"/>
</dbReference>
<dbReference type="GO" id="GO:0046428">
    <property type="term" value="F:1,4-dihydroxy-2-naphthoate polyprenyltransferase activity"/>
    <property type="evidence" value="ECO:0007669"/>
    <property type="project" value="UniProtKB-EC"/>
</dbReference>
<dbReference type="InterPro" id="IPR044878">
    <property type="entry name" value="UbiA_sf"/>
</dbReference>
<feature type="transmembrane region" description="Helical" evidence="8">
    <location>
        <begin position="115"/>
        <end position="134"/>
    </location>
</feature>
<feature type="transmembrane region" description="Helical" evidence="8">
    <location>
        <begin position="146"/>
        <end position="166"/>
    </location>
</feature>
<feature type="transmembrane region" description="Helical" evidence="8">
    <location>
        <begin position="291"/>
        <end position="318"/>
    </location>
</feature>
<dbReference type="NCBIfam" id="NF004752">
    <property type="entry name" value="PRK06080.1-4"/>
    <property type="match status" value="1"/>
</dbReference>
<evidence type="ECO:0000313" key="9">
    <source>
        <dbReference type="EMBL" id="MBD7913929.1"/>
    </source>
</evidence>
<feature type="transmembrane region" description="Helical" evidence="8">
    <location>
        <begin position="242"/>
        <end position="271"/>
    </location>
</feature>
<protein>
    <submittedName>
        <fullName evidence="9">1,4-dihydroxy-2-naphthoate polyprenyltransferase</fullName>
        <ecNumber evidence="9">2.5.1.74</ecNumber>
    </submittedName>
</protein>
<keyword evidence="4 9" id="KW-0808">Transferase</keyword>
<sequence length="321" mass="36030">MNIKSFLKLVEIQTKVASVIPYFLGTFYALYRYDNFNINNAIIMFLSMIIFDMTTTAINNYMDYAKAIKKEGYGYETHNAIVSHKLNPKIVKLTIVIMLVVAALLGLLLVKNTNIIVLLIGVVSFFIGITYSFGPIPISRTPFGEILSGLAMGFGITFLSIYIHVFDAGILNISFTDLRNINININIIELINIVLVSLSPIMGIANIMLANNICDMEEDIENKRYTLPIYIGKERALNLFKWLYYIGFISIILAVIMGALPVISIVTLLVLKLVEGNIKKFKKLQTKKDTFILAVKNFVITNLIYDLTILGGIILQFISNS</sequence>
<dbReference type="InterPro" id="IPR000537">
    <property type="entry name" value="UbiA_prenyltransferase"/>
</dbReference>
<evidence type="ECO:0000256" key="6">
    <source>
        <dbReference type="ARBA" id="ARBA00022989"/>
    </source>
</evidence>
<evidence type="ECO:0000256" key="1">
    <source>
        <dbReference type="ARBA" id="ARBA00004141"/>
    </source>
</evidence>
<comment type="caution">
    <text evidence="9">The sequence shown here is derived from an EMBL/GenBank/DDBJ whole genome shotgun (WGS) entry which is preliminary data.</text>
</comment>
<comment type="pathway">
    <text evidence="2">Quinol/quinone metabolism; menaquinone biosynthesis.</text>
</comment>
<evidence type="ECO:0000313" key="10">
    <source>
        <dbReference type="Proteomes" id="UP000640335"/>
    </source>
</evidence>
<keyword evidence="3" id="KW-0474">Menaquinone biosynthesis</keyword>
<dbReference type="PANTHER" id="PTHR13929">
    <property type="entry name" value="1,4-DIHYDROXY-2-NAPHTHOATE OCTAPRENYLTRANSFERASE"/>
    <property type="match status" value="1"/>
</dbReference>
<proteinExistence type="predicted"/>
<keyword evidence="7 8" id="KW-0472">Membrane</keyword>
<feature type="transmembrane region" description="Helical" evidence="8">
    <location>
        <begin position="187"/>
        <end position="209"/>
    </location>
</feature>
<dbReference type="NCBIfam" id="NF009926">
    <property type="entry name" value="PRK13387.1"/>
    <property type="match status" value="1"/>
</dbReference>
<feature type="transmembrane region" description="Helical" evidence="8">
    <location>
        <begin position="38"/>
        <end position="58"/>
    </location>
</feature>
<dbReference type="InterPro" id="IPR026046">
    <property type="entry name" value="UBIAD1"/>
</dbReference>
<dbReference type="CDD" id="cd13962">
    <property type="entry name" value="PT_UbiA_UBIAD1"/>
    <property type="match status" value="1"/>
</dbReference>
<reference evidence="9 10" key="1">
    <citation type="submission" date="2020-08" db="EMBL/GenBank/DDBJ databases">
        <title>A Genomic Blueprint of the Chicken Gut Microbiome.</title>
        <authorList>
            <person name="Gilroy R."/>
            <person name="Ravi A."/>
            <person name="Getino M."/>
            <person name="Pursley I."/>
            <person name="Horton D.L."/>
            <person name="Alikhan N.-F."/>
            <person name="Baker D."/>
            <person name="Gharbi K."/>
            <person name="Hall N."/>
            <person name="Watson M."/>
            <person name="Adriaenssens E.M."/>
            <person name="Foster-Nyarko E."/>
            <person name="Jarju S."/>
            <person name="Secka A."/>
            <person name="Antonio M."/>
            <person name="Oren A."/>
            <person name="Chaudhuri R."/>
            <person name="La Ragione R.M."/>
            <person name="Hildebrand F."/>
            <person name="Pallen M.J."/>
        </authorList>
    </citation>
    <scope>NUCLEOTIDE SEQUENCE [LARGE SCALE GENOMIC DNA]</scope>
    <source>
        <strain evidence="9 10">Sa3CUN1</strain>
    </source>
</reference>
<comment type="subcellular location">
    <subcellularLocation>
        <location evidence="1">Membrane</location>
        <topology evidence="1">Multi-pass membrane protein</topology>
    </subcellularLocation>
</comment>
<dbReference type="EMBL" id="JACSQZ010000005">
    <property type="protein sequence ID" value="MBD7913929.1"/>
    <property type="molecule type" value="Genomic_DNA"/>
</dbReference>
<dbReference type="EC" id="2.5.1.74" evidence="9"/>
<keyword evidence="5 8" id="KW-0812">Transmembrane</keyword>
<evidence type="ECO:0000256" key="2">
    <source>
        <dbReference type="ARBA" id="ARBA00004863"/>
    </source>
</evidence>
<evidence type="ECO:0000256" key="4">
    <source>
        <dbReference type="ARBA" id="ARBA00022679"/>
    </source>
</evidence>
<dbReference type="PANTHER" id="PTHR13929:SF0">
    <property type="entry name" value="UBIA PRENYLTRANSFERASE DOMAIN-CONTAINING PROTEIN 1"/>
    <property type="match status" value="1"/>
</dbReference>
<organism evidence="9 10">
    <name type="scientific">Clostridium gallinarum</name>
    <dbReference type="NCBI Taxonomy" id="2762246"/>
    <lineage>
        <taxon>Bacteria</taxon>
        <taxon>Bacillati</taxon>
        <taxon>Bacillota</taxon>
        <taxon>Clostridia</taxon>
        <taxon>Eubacteriales</taxon>
        <taxon>Clostridiaceae</taxon>
        <taxon>Clostridium</taxon>
    </lineage>
</organism>
<evidence type="ECO:0000256" key="8">
    <source>
        <dbReference type="SAM" id="Phobius"/>
    </source>
</evidence>
<gene>
    <name evidence="9" type="primary">menA</name>
    <name evidence="9" type="ORF">H9660_02095</name>
</gene>
<evidence type="ECO:0000256" key="3">
    <source>
        <dbReference type="ARBA" id="ARBA00022428"/>
    </source>
</evidence>
<evidence type="ECO:0000256" key="7">
    <source>
        <dbReference type="ARBA" id="ARBA00023136"/>
    </source>
</evidence>
<dbReference type="Proteomes" id="UP000640335">
    <property type="component" value="Unassembled WGS sequence"/>
</dbReference>
<dbReference type="Pfam" id="PF01040">
    <property type="entry name" value="UbiA"/>
    <property type="match status" value="1"/>
</dbReference>